<protein>
    <submittedName>
        <fullName evidence="1">Uncharacterized protein</fullName>
    </submittedName>
</protein>
<organism evidence="1">
    <name type="scientific">Lygus hesperus</name>
    <name type="common">Western plant bug</name>
    <dbReference type="NCBI Taxonomy" id="30085"/>
    <lineage>
        <taxon>Eukaryota</taxon>
        <taxon>Metazoa</taxon>
        <taxon>Ecdysozoa</taxon>
        <taxon>Arthropoda</taxon>
        <taxon>Hexapoda</taxon>
        <taxon>Insecta</taxon>
        <taxon>Pterygota</taxon>
        <taxon>Neoptera</taxon>
        <taxon>Paraneoptera</taxon>
        <taxon>Hemiptera</taxon>
        <taxon>Heteroptera</taxon>
        <taxon>Panheteroptera</taxon>
        <taxon>Cimicomorpha</taxon>
        <taxon>Miridae</taxon>
        <taxon>Mirini</taxon>
        <taxon>Lygus</taxon>
    </lineage>
</organism>
<dbReference type="AlphaFoldDB" id="A0A146MFU2"/>
<gene>
    <name evidence="1" type="ORF">g.57625</name>
</gene>
<sequence>MPPQERFFRFFSGSKLKRKNQRLPKVNISSLHSTVSILAELFFRIQAELFFRIQADLKHVLIFSNAVLYNTLKLGTGTTLESSNTEEGIEWKRPHPSGLVMTSRWRLIFLRQIAHCVVEGAATIFLDVLIPSGIALKRVE</sequence>
<dbReference type="EMBL" id="GDHC01000747">
    <property type="protein sequence ID" value="JAQ17882.1"/>
    <property type="molecule type" value="Transcribed_RNA"/>
</dbReference>
<reference evidence="1" key="1">
    <citation type="journal article" date="2016" name="Gigascience">
        <title>De novo construction of an expanded transcriptome assembly for the western tarnished plant bug, Lygus hesperus.</title>
        <authorList>
            <person name="Tassone E.E."/>
            <person name="Geib S.M."/>
            <person name="Hall B."/>
            <person name="Fabrick J.A."/>
            <person name="Brent C.S."/>
            <person name="Hull J.J."/>
        </authorList>
    </citation>
    <scope>NUCLEOTIDE SEQUENCE</scope>
</reference>
<name>A0A146MFU2_LYGHE</name>
<proteinExistence type="predicted"/>
<accession>A0A146MFU2</accession>
<evidence type="ECO:0000313" key="1">
    <source>
        <dbReference type="EMBL" id="JAQ17882.1"/>
    </source>
</evidence>